<comment type="caution">
    <text evidence="1">The sequence shown here is derived from an EMBL/GenBank/DDBJ whole genome shotgun (WGS) entry which is preliminary data.</text>
</comment>
<dbReference type="PANTHER" id="PTHR38009:SF1">
    <property type="entry name" value="CONSERVED HYPOTHETICAL PHAGE TAIL PROTEIN"/>
    <property type="match status" value="1"/>
</dbReference>
<dbReference type="Proteomes" id="UP001596391">
    <property type="component" value="Unassembled WGS sequence"/>
</dbReference>
<gene>
    <name evidence="1" type="ORF">ACFQBQ_13520</name>
</gene>
<keyword evidence="2" id="KW-1185">Reference proteome</keyword>
<name>A0ABW1ZD10_9BACT</name>
<evidence type="ECO:0000313" key="1">
    <source>
        <dbReference type="EMBL" id="MFC6646586.1"/>
    </source>
</evidence>
<dbReference type="NCBIfam" id="TIGR02241">
    <property type="entry name" value="conserved hypothetical phage tail region protein"/>
    <property type="match status" value="1"/>
</dbReference>
<sequence length="165" mass="18277">MPTNPEFPTTPLPYNPYRNFKFLLQCEGRYVAGVSRVSGLTRETEVEPHAAGTVKLATGQSSYATIALERGVTHDAEFAQWANKVWDYKNTSAAGQATSLAEFRKDLVLEVYNEAGQKVLAYDLFHCWPSEFTALPELDGMANAVVIQRLVLQNEGWKLYTAAAG</sequence>
<evidence type="ECO:0000313" key="2">
    <source>
        <dbReference type="Proteomes" id="UP001596391"/>
    </source>
</evidence>
<dbReference type="InterPro" id="IPR010667">
    <property type="entry name" value="Phage_T4_Gp19"/>
</dbReference>
<dbReference type="RefSeq" id="WP_263370242.1">
    <property type="nucleotide sequence ID" value="NZ_JAGSYD010000001.1"/>
</dbReference>
<dbReference type="InterPro" id="IPR011747">
    <property type="entry name" value="CHP02241"/>
</dbReference>
<accession>A0ABW1ZD10</accession>
<dbReference type="PANTHER" id="PTHR38009">
    <property type="entry name" value="CONSERVED HYPOTHETICAL PHAGE TAIL PROTEIN"/>
    <property type="match status" value="1"/>
</dbReference>
<dbReference type="Pfam" id="PF06841">
    <property type="entry name" value="Phage_T4_gp19"/>
    <property type="match status" value="1"/>
</dbReference>
<dbReference type="EMBL" id="JBHSWI010000001">
    <property type="protein sequence ID" value="MFC6646586.1"/>
    <property type="molecule type" value="Genomic_DNA"/>
</dbReference>
<protein>
    <submittedName>
        <fullName evidence="1">Phage tail protein</fullName>
    </submittedName>
</protein>
<proteinExistence type="predicted"/>
<reference evidence="2" key="1">
    <citation type="journal article" date="2019" name="Int. J. Syst. Evol. Microbiol.">
        <title>The Global Catalogue of Microorganisms (GCM) 10K type strain sequencing project: providing services to taxonomists for standard genome sequencing and annotation.</title>
        <authorList>
            <consortium name="The Broad Institute Genomics Platform"/>
            <consortium name="The Broad Institute Genome Sequencing Center for Infectious Disease"/>
            <person name="Wu L."/>
            <person name="Ma J."/>
        </authorList>
    </citation>
    <scope>NUCLEOTIDE SEQUENCE [LARGE SCALE GENOMIC DNA]</scope>
    <source>
        <strain evidence="2">CGMCC 1.16026</strain>
    </source>
</reference>
<organism evidence="1 2">
    <name type="scientific">Granulicella cerasi</name>
    <dbReference type="NCBI Taxonomy" id="741063"/>
    <lineage>
        <taxon>Bacteria</taxon>
        <taxon>Pseudomonadati</taxon>
        <taxon>Acidobacteriota</taxon>
        <taxon>Terriglobia</taxon>
        <taxon>Terriglobales</taxon>
        <taxon>Acidobacteriaceae</taxon>
        <taxon>Granulicella</taxon>
    </lineage>
</organism>